<dbReference type="EMBL" id="PVBR01000014">
    <property type="protein sequence ID" value="PRD42120.1"/>
    <property type="molecule type" value="Genomic_DNA"/>
</dbReference>
<keyword evidence="2" id="KW-1185">Reference proteome</keyword>
<reference evidence="1 2" key="1">
    <citation type="submission" date="2018-02" db="EMBL/GenBank/DDBJ databases">
        <title>The draft genome of Phyllobacterium sp. 1N-3.</title>
        <authorList>
            <person name="Liu L."/>
            <person name="Li L."/>
            <person name="Zhang X."/>
            <person name="Wang T."/>
            <person name="Liang L."/>
        </authorList>
    </citation>
    <scope>NUCLEOTIDE SEQUENCE [LARGE SCALE GENOMIC DNA]</scope>
    <source>
        <strain evidence="1 2">1N-3</strain>
    </source>
</reference>
<name>A0A2S9INL5_9HYPH</name>
<dbReference type="AlphaFoldDB" id="A0A2S9INL5"/>
<evidence type="ECO:0000313" key="2">
    <source>
        <dbReference type="Proteomes" id="UP000239434"/>
    </source>
</evidence>
<evidence type="ECO:0000313" key="1">
    <source>
        <dbReference type="EMBL" id="PRD42120.1"/>
    </source>
</evidence>
<proteinExistence type="predicted"/>
<gene>
    <name evidence="1" type="ORF">C5748_18395</name>
</gene>
<comment type="caution">
    <text evidence="1">The sequence shown here is derived from an EMBL/GenBank/DDBJ whole genome shotgun (WGS) entry which is preliminary data.</text>
</comment>
<evidence type="ECO:0008006" key="3">
    <source>
        <dbReference type="Google" id="ProtNLM"/>
    </source>
</evidence>
<protein>
    <recommendedName>
        <fullName evidence="3">HK97 gp10 family phage protein</fullName>
    </recommendedName>
</protein>
<organism evidence="1 2">
    <name type="scientific">Phyllobacterium phragmitis</name>
    <dbReference type="NCBI Taxonomy" id="2670329"/>
    <lineage>
        <taxon>Bacteria</taxon>
        <taxon>Pseudomonadati</taxon>
        <taxon>Pseudomonadota</taxon>
        <taxon>Alphaproteobacteria</taxon>
        <taxon>Hyphomicrobiales</taxon>
        <taxon>Phyllobacteriaceae</taxon>
        <taxon>Phyllobacterium</taxon>
    </lineage>
</organism>
<sequence length="151" mass="16179">MAKLSFSAQVAAFAEKIPGAVESVFKESVQEVVAEMQTPKDAGGRMRVHTGFMRASLMASTAAMPSINPSARPPAGTEPKSIPYVEDSIEAVITGADINDTLYFGYTAAYAGYREYGTNGQPADAFVRLAAQNWSEIVDRKAKELKGRLGL</sequence>
<accession>A0A2S9INL5</accession>
<dbReference type="RefSeq" id="WP_105743388.1">
    <property type="nucleotide sequence ID" value="NZ_PVBR01000014.1"/>
</dbReference>
<dbReference type="Proteomes" id="UP000239434">
    <property type="component" value="Unassembled WGS sequence"/>
</dbReference>